<sequence length="99" mass="11909">MPRLRWVFLCAAATLLLAITATSFLLEMRRVERLTATLDRRMDELIRITRQTQILEERIRYYRTPEGVGRLAREEFNLFLPWEKVYRIEVVSADPLRKR</sequence>
<keyword evidence="2" id="KW-1185">Reference proteome</keyword>
<dbReference type="OrthoDB" id="6295at2"/>
<dbReference type="PaxDb" id="584708-Apau_1037"/>
<name>E3CX14_9BACT</name>
<reference evidence="1 2" key="1">
    <citation type="journal article" date="2010" name="Stand. Genomic Sci.">
        <title>Non-contiguous finished genome sequence of Aminomonas paucivorans type strain (GLU-3).</title>
        <authorList>
            <person name="Pitluck S."/>
            <person name="Yasawong M."/>
            <person name="Held B."/>
            <person name="Lapidus A."/>
            <person name="Nolan M."/>
            <person name="Copeland A."/>
            <person name="Lucas S."/>
            <person name="Del Rio T.G."/>
            <person name="Tice H."/>
            <person name="Cheng J.F."/>
            <person name="Chertkov O."/>
            <person name="Goodwin L."/>
            <person name="Tapia R."/>
            <person name="Han C."/>
            <person name="Liolios K."/>
            <person name="Ivanova N."/>
            <person name="Mavromatis K."/>
            <person name="Ovchinnikova G."/>
            <person name="Pati A."/>
            <person name="Chen A."/>
            <person name="Palaniappan K."/>
            <person name="Land M."/>
            <person name="Hauser L."/>
            <person name="Chang Y.J."/>
            <person name="Jeffries C.D."/>
            <person name="Pukall R."/>
            <person name="Spring S."/>
            <person name="Rohde M."/>
            <person name="Sikorski J."/>
            <person name="Goker M."/>
            <person name="Woyke T."/>
            <person name="Bristow J."/>
            <person name="Eisen J.A."/>
            <person name="Markowitz V."/>
            <person name="Hugenholtz P."/>
            <person name="Kyrpides N.C."/>
            <person name="Klenk H.P."/>
        </authorList>
    </citation>
    <scope>NUCLEOTIDE SEQUENCE [LARGE SCALE GENOMIC DNA]</scope>
    <source>
        <strain evidence="1 2">DSM 12260</strain>
    </source>
</reference>
<dbReference type="RefSeq" id="WP_006300647.1">
    <property type="nucleotide sequence ID" value="NZ_CM001022.1"/>
</dbReference>
<proteinExistence type="predicted"/>
<organism evidence="1 2">
    <name type="scientific">Aminomonas paucivorans DSM 12260</name>
    <dbReference type="NCBI Taxonomy" id="584708"/>
    <lineage>
        <taxon>Bacteria</taxon>
        <taxon>Thermotogati</taxon>
        <taxon>Synergistota</taxon>
        <taxon>Synergistia</taxon>
        <taxon>Synergistales</taxon>
        <taxon>Synergistaceae</taxon>
        <taxon>Aminomonas</taxon>
    </lineage>
</organism>
<dbReference type="Proteomes" id="UP000005096">
    <property type="component" value="Chromosome"/>
</dbReference>
<evidence type="ECO:0008006" key="3">
    <source>
        <dbReference type="Google" id="ProtNLM"/>
    </source>
</evidence>
<evidence type="ECO:0000313" key="2">
    <source>
        <dbReference type="Proteomes" id="UP000005096"/>
    </source>
</evidence>
<evidence type="ECO:0000313" key="1">
    <source>
        <dbReference type="EMBL" id="EFQ23464.1"/>
    </source>
</evidence>
<dbReference type="eggNOG" id="COG2919">
    <property type="taxonomic scope" value="Bacteria"/>
</dbReference>
<protein>
    <recommendedName>
        <fullName evidence="3">Septum formation initiator</fullName>
    </recommendedName>
</protein>
<dbReference type="HOGENOM" id="CLU_179920_0_0_0"/>
<dbReference type="STRING" id="584708.Apau_1037"/>
<accession>E3CX14</accession>
<dbReference type="EMBL" id="CM001022">
    <property type="protein sequence ID" value="EFQ23464.1"/>
    <property type="molecule type" value="Genomic_DNA"/>
</dbReference>
<dbReference type="AlphaFoldDB" id="E3CX14"/>
<gene>
    <name evidence="1" type="ORF">Apau_1037</name>
</gene>